<evidence type="ECO:0000313" key="2">
    <source>
        <dbReference type="EMBL" id="OAA64461.1"/>
    </source>
</evidence>
<accession>A0A167X2Q9</accession>
<reference evidence="2 3" key="1">
    <citation type="journal article" date="2016" name="Genome Biol. Evol.">
        <title>Divergent and convergent evolution of fungal pathogenicity.</title>
        <authorList>
            <person name="Shang Y."/>
            <person name="Xiao G."/>
            <person name="Zheng P."/>
            <person name="Cen K."/>
            <person name="Zhan S."/>
            <person name="Wang C."/>
        </authorList>
    </citation>
    <scope>NUCLEOTIDE SEQUENCE [LARGE SCALE GENOMIC DNA]</scope>
    <source>
        <strain evidence="2 3">RCEF 264</strain>
    </source>
</reference>
<dbReference type="OrthoDB" id="2129069at2759"/>
<feature type="region of interest" description="Disordered" evidence="1">
    <location>
        <begin position="1"/>
        <end position="126"/>
    </location>
</feature>
<feature type="compositionally biased region" description="Low complexity" evidence="1">
    <location>
        <begin position="30"/>
        <end position="41"/>
    </location>
</feature>
<organism evidence="2 3">
    <name type="scientific">Niveomyces insectorum RCEF 264</name>
    <dbReference type="NCBI Taxonomy" id="1081102"/>
    <lineage>
        <taxon>Eukaryota</taxon>
        <taxon>Fungi</taxon>
        <taxon>Dikarya</taxon>
        <taxon>Ascomycota</taxon>
        <taxon>Pezizomycotina</taxon>
        <taxon>Sordariomycetes</taxon>
        <taxon>Hypocreomycetidae</taxon>
        <taxon>Hypocreales</taxon>
        <taxon>Cordycipitaceae</taxon>
        <taxon>Niveomyces</taxon>
    </lineage>
</organism>
<feature type="compositionally biased region" description="Pro residues" evidence="1">
    <location>
        <begin position="62"/>
        <end position="72"/>
    </location>
</feature>
<dbReference type="EMBL" id="AZHD01000004">
    <property type="protein sequence ID" value="OAA64461.1"/>
    <property type="molecule type" value="Genomic_DNA"/>
</dbReference>
<feature type="compositionally biased region" description="Pro residues" evidence="1">
    <location>
        <begin position="107"/>
        <end position="119"/>
    </location>
</feature>
<sequence length="319" mass="33681">MNSFPASPASPFRRPRPSSQRVAIPPTFSAATAAATATATARRGSVRHAYTRAASVERRCRPPLPLPPPPPALSSSSSLPPLSPAQQRRRPPPLLLPSSQTRMQTPARPPARPPPPPGPTVASPPAAAPKVVSRVFCASLQDRPAWAPLVPRLLASTAAPRWERARLSAHDLAVHIDLAQPTTVRRTENDAGGVSGSGVFRFLLLAPADVGQPETTKRVQRLQLRKRGLGAAIVFLLAPSSTASTTGGAVGIGVGVGQGHKISMAAYQQLQIEKERTLTQSVNSLLDTNLPILPLTSLEALQATLAAFWSQFTGPTMQS</sequence>
<evidence type="ECO:0000313" key="3">
    <source>
        <dbReference type="Proteomes" id="UP000076874"/>
    </source>
</evidence>
<feature type="compositionally biased region" description="Low complexity" evidence="1">
    <location>
        <begin position="73"/>
        <end position="86"/>
    </location>
</feature>
<dbReference type="AlphaFoldDB" id="A0A167X2Q9"/>
<protein>
    <submittedName>
        <fullName evidence="2">Uncharacterized protein</fullName>
    </submittedName>
</protein>
<comment type="caution">
    <text evidence="2">The sequence shown here is derived from an EMBL/GenBank/DDBJ whole genome shotgun (WGS) entry which is preliminary data.</text>
</comment>
<feature type="compositionally biased region" description="Low complexity" evidence="1">
    <location>
        <begin position="1"/>
        <end position="12"/>
    </location>
</feature>
<name>A0A167X2Q9_9HYPO</name>
<gene>
    <name evidence="2" type="ORF">SPI_03108</name>
</gene>
<keyword evidence="3" id="KW-1185">Reference proteome</keyword>
<evidence type="ECO:0000256" key="1">
    <source>
        <dbReference type="SAM" id="MobiDB-lite"/>
    </source>
</evidence>
<proteinExistence type="predicted"/>
<dbReference type="Proteomes" id="UP000076874">
    <property type="component" value="Unassembled WGS sequence"/>
</dbReference>